<comment type="caution">
    <text evidence="2">The sequence shown here is derived from an EMBL/GenBank/DDBJ whole genome shotgun (WGS) entry which is preliminary data.</text>
</comment>
<feature type="domain" description="Expansin-like CBD" evidence="1">
    <location>
        <begin position="31"/>
        <end position="101"/>
    </location>
</feature>
<reference evidence="2" key="1">
    <citation type="submission" date="2022-12" db="EMBL/GenBank/DDBJ databases">
        <title>Draft genome assemblies for two species of Escallonia (Escalloniales).</title>
        <authorList>
            <person name="Chanderbali A."/>
            <person name="Dervinis C."/>
            <person name="Anghel I."/>
            <person name="Soltis D."/>
            <person name="Soltis P."/>
            <person name="Zapata F."/>
        </authorList>
    </citation>
    <scope>NUCLEOTIDE SEQUENCE</scope>
    <source>
        <strain evidence="2">UCBG64.0493</strain>
        <tissue evidence="2">Leaf</tissue>
    </source>
</reference>
<keyword evidence="3" id="KW-1185">Reference proteome</keyword>
<dbReference type="Pfam" id="PF01357">
    <property type="entry name" value="Expansin_C"/>
    <property type="match status" value="1"/>
</dbReference>
<evidence type="ECO:0000313" key="2">
    <source>
        <dbReference type="EMBL" id="KAK3018424.1"/>
    </source>
</evidence>
<dbReference type="PANTHER" id="PTHR31867">
    <property type="entry name" value="EXPANSIN-A15"/>
    <property type="match status" value="1"/>
</dbReference>
<sequence length="118" mass="13650">MPMFLKIVQYQVEIVQRRVMCSKKGGIKFKVGGMGDVISVKIKGSNTTWIQMSRNWGQNWQTSEQVQGQVLSFQVTTSDGKIVESNNITPANWSFDQTFMGKNNRQSYLFSYFLHHYK</sequence>
<dbReference type="SUPFAM" id="SSF49590">
    <property type="entry name" value="PHL pollen allergen"/>
    <property type="match status" value="1"/>
</dbReference>
<gene>
    <name evidence="2" type="ORF">RJ639_003445</name>
</gene>
<evidence type="ECO:0000259" key="1">
    <source>
        <dbReference type="PROSITE" id="PS50843"/>
    </source>
</evidence>
<proteinExistence type="predicted"/>
<protein>
    <recommendedName>
        <fullName evidence="1">Expansin-like CBD domain-containing protein</fullName>
    </recommendedName>
</protein>
<dbReference type="AlphaFoldDB" id="A0AA88W353"/>
<dbReference type="InterPro" id="IPR007117">
    <property type="entry name" value="Expansin_CBD"/>
</dbReference>
<dbReference type="EMBL" id="JAVXUP010000937">
    <property type="protein sequence ID" value="KAK3018424.1"/>
    <property type="molecule type" value="Genomic_DNA"/>
</dbReference>
<dbReference type="InterPro" id="IPR036749">
    <property type="entry name" value="Expansin_CBD_sf"/>
</dbReference>
<dbReference type="GO" id="GO:0009664">
    <property type="term" value="P:plant-type cell wall organization"/>
    <property type="evidence" value="ECO:0007669"/>
    <property type="project" value="InterPro"/>
</dbReference>
<accession>A0AA88W353</accession>
<dbReference type="InterPro" id="IPR002963">
    <property type="entry name" value="Expansin"/>
</dbReference>
<name>A0AA88W353_9ASTE</name>
<organism evidence="2 3">
    <name type="scientific">Escallonia herrerae</name>
    <dbReference type="NCBI Taxonomy" id="1293975"/>
    <lineage>
        <taxon>Eukaryota</taxon>
        <taxon>Viridiplantae</taxon>
        <taxon>Streptophyta</taxon>
        <taxon>Embryophyta</taxon>
        <taxon>Tracheophyta</taxon>
        <taxon>Spermatophyta</taxon>
        <taxon>Magnoliopsida</taxon>
        <taxon>eudicotyledons</taxon>
        <taxon>Gunneridae</taxon>
        <taxon>Pentapetalae</taxon>
        <taxon>asterids</taxon>
        <taxon>campanulids</taxon>
        <taxon>Escalloniales</taxon>
        <taxon>Escalloniaceae</taxon>
        <taxon>Escallonia</taxon>
    </lineage>
</organism>
<dbReference type="Gene3D" id="2.60.40.760">
    <property type="entry name" value="Expansin, cellulose-binding-like domain"/>
    <property type="match status" value="1"/>
</dbReference>
<dbReference type="PROSITE" id="PS50843">
    <property type="entry name" value="EXPANSIN_CBD"/>
    <property type="match status" value="1"/>
</dbReference>
<evidence type="ECO:0000313" key="3">
    <source>
        <dbReference type="Proteomes" id="UP001188597"/>
    </source>
</evidence>
<dbReference type="Proteomes" id="UP001188597">
    <property type="component" value="Unassembled WGS sequence"/>
</dbReference>